<dbReference type="SMART" id="SM00954">
    <property type="entry name" value="RelA_SpoT"/>
    <property type="match status" value="1"/>
</dbReference>
<feature type="compositionally biased region" description="Basic and acidic residues" evidence="1">
    <location>
        <begin position="227"/>
        <end position="240"/>
    </location>
</feature>
<dbReference type="GO" id="GO:0015969">
    <property type="term" value="P:guanosine tetraphosphate metabolic process"/>
    <property type="evidence" value="ECO:0007669"/>
    <property type="project" value="InterPro"/>
</dbReference>
<feature type="region of interest" description="Disordered" evidence="1">
    <location>
        <begin position="212"/>
        <end position="240"/>
    </location>
</feature>
<dbReference type="CDD" id="cd05399">
    <property type="entry name" value="NT_Rel-Spo_like"/>
    <property type="match status" value="1"/>
</dbReference>
<evidence type="ECO:0000259" key="2">
    <source>
        <dbReference type="SMART" id="SM00954"/>
    </source>
</evidence>
<dbReference type="KEGG" id="paro:CUV01_00565"/>
<evidence type="ECO:0000313" key="4">
    <source>
        <dbReference type="Proteomes" id="UP000233742"/>
    </source>
</evidence>
<dbReference type="AlphaFoldDB" id="A0A2K9EB18"/>
<keyword evidence="4" id="KW-1185">Reference proteome</keyword>
<dbReference type="PANTHER" id="PTHR41773">
    <property type="entry name" value="GTP PYROPHOSPHATASE-RELATED"/>
    <property type="match status" value="1"/>
</dbReference>
<dbReference type="InterPro" id="IPR007685">
    <property type="entry name" value="RelA_SpoT"/>
</dbReference>
<reference evidence="3 4" key="1">
    <citation type="submission" date="2017-12" db="EMBL/GenBank/DDBJ databases">
        <authorList>
            <person name="Hurst M.R.H."/>
        </authorList>
    </citation>
    <scope>NUCLEOTIDE SEQUENCE [LARGE SCALE GENOMIC DNA]</scope>
    <source>
        <strain evidence="3 4">BM15</strain>
    </source>
</reference>
<accession>A0A2K9EB18</accession>
<protein>
    <submittedName>
        <fullName evidence="3">(P)ppGpp synthetase</fullName>
    </submittedName>
</protein>
<dbReference type="PANTHER" id="PTHR41773:SF1">
    <property type="entry name" value="RELA_SPOT DOMAIN-CONTAINING PROTEIN"/>
    <property type="match status" value="1"/>
</dbReference>
<dbReference type="EMBL" id="CP025408">
    <property type="protein sequence ID" value="AUH32093.1"/>
    <property type="molecule type" value="Genomic_DNA"/>
</dbReference>
<sequence length="369" mass="42911">MQNTDFEKARSAFLDFYNDNSLTLENAKQSLIALLSSLLSGTETVGISKIEGRVKNRDECLAKFNRKYRTSIESECNSYTIKDYISDLIGVRIVCLYSGEIEEIVSLLKEEFDVKDVTDKSAELEGTDATFGYKGVHVDLRLNKKRSTLPEYVKFSEFSFEVQLRTVVQDAWSVVDHKIKYKKSIPQNLKRRINTLAALFELADREFMAIRDETQRQENDPNESYDEINKETDPGPVQQDKKLIPKYKTATLDAFSFQRVANHFFNDFKFEDYKIDGFVDEIQKERPDTTRGKFNFYLKNAIAIAKVYAEHQEENGKEKLNPFSMIRHCLYYSEPNDFSNILTISRKSEFEQWLKKNPQNKPRNSSTVL</sequence>
<dbReference type="OrthoDB" id="9801824at2"/>
<dbReference type="SUPFAM" id="SSF81301">
    <property type="entry name" value="Nucleotidyltransferase"/>
    <property type="match status" value="1"/>
</dbReference>
<dbReference type="InterPro" id="IPR043519">
    <property type="entry name" value="NT_sf"/>
</dbReference>
<proteinExistence type="predicted"/>
<dbReference type="Proteomes" id="UP000233742">
    <property type="component" value="Chromosome"/>
</dbReference>
<organism evidence="3 4">
    <name type="scientific">Paracoccus tegillarcae</name>
    <dbReference type="NCBI Taxonomy" id="1529068"/>
    <lineage>
        <taxon>Bacteria</taxon>
        <taxon>Pseudomonadati</taxon>
        <taxon>Pseudomonadota</taxon>
        <taxon>Alphaproteobacteria</taxon>
        <taxon>Rhodobacterales</taxon>
        <taxon>Paracoccaceae</taxon>
        <taxon>Paracoccus</taxon>
    </lineage>
</organism>
<dbReference type="RefSeq" id="WP_101458772.1">
    <property type="nucleotide sequence ID" value="NZ_CP025408.1"/>
</dbReference>
<evidence type="ECO:0000313" key="3">
    <source>
        <dbReference type="EMBL" id="AUH32093.1"/>
    </source>
</evidence>
<evidence type="ECO:0000256" key="1">
    <source>
        <dbReference type="SAM" id="MobiDB-lite"/>
    </source>
</evidence>
<dbReference type="Pfam" id="PF04607">
    <property type="entry name" value="RelA_SpoT"/>
    <property type="match status" value="1"/>
</dbReference>
<dbReference type="Gene3D" id="3.30.460.10">
    <property type="entry name" value="Beta Polymerase, domain 2"/>
    <property type="match status" value="1"/>
</dbReference>
<dbReference type="Gene3D" id="1.10.287.860">
    <property type="entry name" value="Nucleotidyltransferase"/>
    <property type="match status" value="1"/>
</dbReference>
<name>A0A2K9EB18_9RHOB</name>
<gene>
    <name evidence="3" type="ORF">CUV01_00565</name>
</gene>
<feature type="domain" description="RelA/SpoT" evidence="2">
    <location>
        <begin position="52"/>
        <end position="187"/>
    </location>
</feature>